<accession>M2LNN4</accession>
<dbReference type="KEGG" id="bcom:BAUCODRAFT_123243"/>
<sequence>MPLFGQSDRNRSELVLMTLYARTCTVDWKLSRVRSMARCETMSQCSDAGTPVHPPTAPQRAATRVEWIGRVSAKRIAFQLCGTGRWDSRLPDTIRWCSLG</sequence>
<evidence type="ECO:0000313" key="2">
    <source>
        <dbReference type="Proteomes" id="UP000011761"/>
    </source>
</evidence>
<protein>
    <submittedName>
        <fullName evidence="1">Uncharacterized protein</fullName>
    </submittedName>
</protein>
<dbReference type="GeneID" id="19107761"/>
<dbReference type="EMBL" id="KB445556">
    <property type="protein sequence ID" value="EMC95962.1"/>
    <property type="molecule type" value="Genomic_DNA"/>
</dbReference>
<dbReference type="RefSeq" id="XP_007677252.1">
    <property type="nucleotide sequence ID" value="XM_007679062.1"/>
</dbReference>
<dbReference type="HOGENOM" id="CLU_2305556_0_0_1"/>
<proteinExistence type="predicted"/>
<dbReference type="AlphaFoldDB" id="M2LNN4"/>
<organism evidence="1 2">
    <name type="scientific">Baudoinia panamericana (strain UAMH 10762)</name>
    <name type="common">Angels' share fungus</name>
    <name type="synonym">Baudoinia compniacensis (strain UAMH 10762)</name>
    <dbReference type="NCBI Taxonomy" id="717646"/>
    <lineage>
        <taxon>Eukaryota</taxon>
        <taxon>Fungi</taxon>
        <taxon>Dikarya</taxon>
        <taxon>Ascomycota</taxon>
        <taxon>Pezizomycotina</taxon>
        <taxon>Dothideomycetes</taxon>
        <taxon>Dothideomycetidae</taxon>
        <taxon>Mycosphaerellales</taxon>
        <taxon>Teratosphaeriaceae</taxon>
        <taxon>Baudoinia</taxon>
    </lineage>
</organism>
<keyword evidence="2" id="KW-1185">Reference proteome</keyword>
<gene>
    <name evidence="1" type="ORF">BAUCODRAFT_123243</name>
</gene>
<reference evidence="1 2" key="1">
    <citation type="journal article" date="2012" name="PLoS Pathog.">
        <title>Diverse lifestyles and strategies of plant pathogenesis encoded in the genomes of eighteen Dothideomycetes fungi.</title>
        <authorList>
            <person name="Ohm R.A."/>
            <person name="Feau N."/>
            <person name="Henrissat B."/>
            <person name="Schoch C.L."/>
            <person name="Horwitz B.A."/>
            <person name="Barry K.W."/>
            <person name="Condon B.J."/>
            <person name="Copeland A.C."/>
            <person name="Dhillon B."/>
            <person name="Glaser F."/>
            <person name="Hesse C.N."/>
            <person name="Kosti I."/>
            <person name="LaButti K."/>
            <person name="Lindquist E.A."/>
            <person name="Lucas S."/>
            <person name="Salamov A.A."/>
            <person name="Bradshaw R.E."/>
            <person name="Ciuffetti L."/>
            <person name="Hamelin R.C."/>
            <person name="Kema G.H.J."/>
            <person name="Lawrence C."/>
            <person name="Scott J.A."/>
            <person name="Spatafora J.W."/>
            <person name="Turgeon B.G."/>
            <person name="de Wit P.J.G.M."/>
            <person name="Zhong S."/>
            <person name="Goodwin S.B."/>
            <person name="Grigoriev I.V."/>
        </authorList>
    </citation>
    <scope>NUCLEOTIDE SEQUENCE [LARGE SCALE GENOMIC DNA]</scope>
    <source>
        <strain evidence="1 2">UAMH 10762</strain>
    </source>
</reference>
<evidence type="ECO:0000313" key="1">
    <source>
        <dbReference type="EMBL" id="EMC95962.1"/>
    </source>
</evidence>
<name>M2LNN4_BAUPA</name>
<dbReference type="Proteomes" id="UP000011761">
    <property type="component" value="Unassembled WGS sequence"/>
</dbReference>